<feature type="region of interest" description="Disordered" evidence="2">
    <location>
        <begin position="110"/>
        <end position="142"/>
    </location>
</feature>
<organism evidence="4 5">
    <name type="scientific">Pisciglobus halotolerans</name>
    <dbReference type="NCBI Taxonomy" id="745365"/>
    <lineage>
        <taxon>Bacteria</taxon>
        <taxon>Bacillati</taxon>
        <taxon>Bacillota</taxon>
        <taxon>Bacilli</taxon>
        <taxon>Lactobacillales</taxon>
        <taxon>Carnobacteriaceae</taxon>
    </lineage>
</organism>
<feature type="domain" description="Insertion element IS150 protein InsJ-like helix-turn-helix" evidence="3">
    <location>
        <begin position="66"/>
        <end position="118"/>
    </location>
</feature>
<sequence>MAKYSFEFKRMVVKEYIKGFGGYASLAEKHGIKSYGQVRDWVKVYQEFGEEGLQRRTTNRDYTVQFKLDAVELYSRTELTYRETANRLGLTTPALIKGWQKKFLEEGIDGLSQTKGRPSNMPKKTPKNKKKNDVTPSKNNQVKELEKQIRLLEI</sequence>
<dbReference type="RefSeq" id="WP_177186213.1">
    <property type="nucleotide sequence ID" value="NZ_FOQE01000026.1"/>
</dbReference>
<dbReference type="EMBL" id="FOQE01000026">
    <property type="protein sequence ID" value="SFH79948.1"/>
    <property type="molecule type" value="Genomic_DNA"/>
</dbReference>
<proteinExistence type="inferred from homology"/>
<protein>
    <submittedName>
        <fullName evidence="4">Transposase</fullName>
    </submittedName>
</protein>
<evidence type="ECO:0000313" key="4">
    <source>
        <dbReference type="EMBL" id="SFH79948.1"/>
    </source>
</evidence>
<dbReference type="Gene3D" id="1.10.10.10">
    <property type="entry name" value="Winged helix-like DNA-binding domain superfamily/Winged helix DNA-binding domain"/>
    <property type="match status" value="2"/>
</dbReference>
<evidence type="ECO:0000259" key="3">
    <source>
        <dbReference type="Pfam" id="PF13518"/>
    </source>
</evidence>
<evidence type="ECO:0000313" key="5">
    <source>
        <dbReference type="Proteomes" id="UP000198668"/>
    </source>
</evidence>
<dbReference type="PANTHER" id="PTHR33795">
    <property type="entry name" value="INSERTION ELEMENT IS150 PROTEIN INSJ"/>
    <property type="match status" value="1"/>
</dbReference>
<evidence type="ECO:0000256" key="1">
    <source>
        <dbReference type="ARBA" id="ARBA00038232"/>
    </source>
</evidence>
<name>A0A1I3CZZ3_9LACT</name>
<dbReference type="Proteomes" id="UP000198668">
    <property type="component" value="Unassembled WGS sequence"/>
</dbReference>
<gene>
    <name evidence="4" type="ORF">SAMN04489868_1261</name>
</gene>
<dbReference type="InterPro" id="IPR010921">
    <property type="entry name" value="Trp_repressor/repl_initiator"/>
</dbReference>
<dbReference type="GO" id="GO:0043565">
    <property type="term" value="F:sequence-specific DNA binding"/>
    <property type="evidence" value="ECO:0007669"/>
    <property type="project" value="InterPro"/>
</dbReference>
<dbReference type="InterPro" id="IPR055247">
    <property type="entry name" value="InsJ-like_HTH"/>
</dbReference>
<dbReference type="SUPFAM" id="SSF48295">
    <property type="entry name" value="TrpR-like"/>
    <property type="match status" value="2"/>
</dbReference>
<reference evidence="4 5" key="1">
    <citation type="submission" date="2016-10" db="EMBL/GenBank/DDBJ databases">
        <authorList>
            <person name="de Groot N.N."/>
        </authorList>
    </citation>
    <scope>NUCLEOTIDE SEQUENCE [LARGE SCALE GENOMIC DNA]</scope>
    <source>
        <strain evidence="4 5">DSM 27630</strain>
    </source>
</reference>
<dbReference type="InterPro" id="IPR036388">
    <property type="entry name" value="WH-like_DNA-bd_sf"/>
</dbReference>
<keyword evidence="5" id="KW-1185">Reference proteome</keyword>
<feature type="non-terminal residue" evidence="4">
    <location>
        <position position="154"/>
    </location>
</feature>
<dbReference type="PANTHER" id="PTHR33795:SF1">
    <property type="entry name" value="INSERTION ELEMENT IS150 PROTEIN INSJ"/>
    <property type="match status" value="1"/>
</dbReference>
<evidence type="ECO:0000256" key="2">
    <source>
        <dbReference type="SAM" id="MobiDB-lite"/>
    </source>
</evidence>
<dbReference type="AlphaFoldDB" id="A0A1I3CZZ3"/>
<dbReference type="InterPro" id="IPR052057">
    <property type="entry name" value="IS150/IS1296_orfA-like"/>
</dbReference>
<dbReference type="Pfam" id="PF13518">
    <property type="entry name" value="HTH_28"/>
    <property type="match status" value="2"/>
</dbReference>
<accession>A0A1I3CZZ3</accession>
<comment type="similarity">
    <text evidence="1">Belongs to the IS150/IS1296 orfA family.</text>
</comment>
<feature type="domain" description="Insertion element IS150 protein InsJ-like helix-turn-helix" evidence="3">
    <location>
        <begin position="9"/>
        <end position="56"/>
    </location>
</feature>